<evidence type="ECO:0000256" key="4">
    <source>
        <dbReference type="SAM" id="Phobius"/>
    </source>
</evidence>
<accession>A0A0J6SM81</accession>
<keyword evidence="4" id="KW-1133">Transmembrane helix</keyword>
<dbReference type="PATRIC" id="fig|270351.6.peg.6904"/>
<organism evidence="5 6">
    <name type="scientific">Methylobacterium aquaticum</name>
    <dbReference type="NCBI Taxonomy" id="270351"/>
    <lineage>
        <taxon>Bacteria</taxon>
        <taxon>Pseudomonadati</taxon>
        <taxon>Pseudomonadota</taxon>
        <taxon>Alphaproteobacteria</taxon>
        <taxon>Hyphomicrobiales</taxon>
        <taxon>Methylobacteriaceae</taxon>
        <taxon>Methylobacterium</taxon>
    </lineage>
</organism>
<keyword evidence="4" id="KW-0472">Membrane</keyword>
<feature type="coiled-coil region" evidence="3">
    <location>
        <begin position="184"/>
        <end position="236"/>
    </location>
</feature>
<comment type="caution">
    <text evidence="5">The sequence shown here is derived from an EMBL/GenBank/DDBJ whole genome shotgun (WGS) entry which is preliminary data.</text>
</comment>
<dbReference type="Gene3D" id="2.40.50.100">
    <property type="match status" value="1"/>
</dbReference>
<proteinExistence type="predicted"/>
<name>A0A0J6SM81_9HYPH</name>
<sequence length="436" mass="46513">MPTTAPAPRAALLRRSPDRLDRPLRLSASLAAFSLAVLVAAAVAAAIWSFVSTAPVKVQAQGLILSRLGVSDVTANAAGRVTALKVEVGDRVVAGQVVAEISQPDLGETLKSKTIELEARKTEREQIRRLATRTFEIAERQRARRREAIDVRIASLTSRLATMREIEANTKGLLASGVTTLVRALETTNERSRTENDLNDARSQLITLQAEAEDQKARDERELLRADIAVAAAERELAVTRANLSRSDTVLAQRDGQIVEVNVNLGEPVQIGAAIMRMLPGSGAAANLEAVVFVAGGGGKRVRPGMQAQIVPATVRLQRDGFIEGLVVAVSDLPATRESMMRVLKNAAFVDQLTKAGLPYEATVALATDPASPTGLRWSTGTGPASPIGLGTVTEARIVVDRVPIIGLVIPRAETLMLSVRRWTAALPAVLPAWGR</sequence>
<keyword evidence="2 3" id="KW-0175">Coiled coil</keyword>
<protein>
    <submittedName>
        <fullName evidence="5">Uncharacterized protein</fullName>
    </submittedName>
</protein>
<dbReference type="Proteomes" id="UP000035929">
    <property type="component" value="Unassembled WGS sequence"/>
</dbReference>
<dbReference type="NCBIfam" id="TIGR03794">
    <property type="entry name" value="NHLM_micro_HlyD"/>
    <property type="match status" value="1"/>
</dbReference>
<evidence type="ECO:0000256" key="1">
    <source>
        <dbReference type="ARBA" id="ARBA00004196"/>
    </source>
</evidence>
<dbReference type="EMBL" id="LABX01000071">
    <property type="protein sequence ID" value="KMO36325.1"/>
    <property type="molecule type" value="Genomic_DNA"/>
</dbReference>
<evidence type="ECO:0000313" key="5">
    <source>
        <dbReference type="EMBL" id="KMO36325.1"/>
    </source>
</evidence>
<reference evidence="5 6" key="1">
    <citation type="submission" date="2015-03" db="EMBL/GenBank/DDBJ databases">
        <title>Genome sequencing of Methylobacterium aquaticum DSM16371 type strain.</title>
        <authorList>
            <person name="Chaudhry V."/>
            <person name="Patil P.B."/>
        </authorList>
    </citation>
    <scope>NUCLEOTIDE SEQUENCE [LARGE SCALE GENOMIC DNA]</scope>
    <source>
        <strain evidence="5 6">DSM 16371</strain>
    </source>
</reference>
<comment type="subcellular location">
    <subcellularLocation>
        <location evidence="1">Cell envelope</location>
    </subcellularLocation>
</comment>
<dbReference type="PANTHER" id="PTHR32347">
    <property type="entry name" value="EFFLUX SYSTEM COMPONENT YKNX-RELATED"/>
    <property type="match status" value="1"/>
</dbReference>
<dbReference type="InterPro" id="IPR022275">
    <property type="entry name" value="NHPM_bacteriocin_SS_HylD"/>
</dbReference>
<keyword evidence="4" id="KW-0812">Transmembrane</keyword>
<evidence type="ECO:0000313" key="6">
    <source>
        <dbReference type="Proteomes" id="UP000035929"/>
    </source>
</evidence>
<dbReference type="AlphaFoldDB" id="A0A0J6SM81"/>
<dbReference type="PANTHER" id="PTHR32347:SF29">
    <property type="entry name" value="UPF0194 MEMBRANE PROTEIN YBHG"/>
    <property type="match status" value="1"/>
</dbReference>
<gene>
    <name evidence="5" type="ORF">VP06_10105</name>
</gene>
<dbReference type="GO" id="GO:0030313">
    <property type="term" value="C:cell envelope"/>
    <property type="evidence" value="ECO:0007669"/>
    <property type="project" value="UniProtKB-SubCell"/>
</dbReference>
<feature type="transmembrane region" description="Helical" evidence="4">
    <location>
        <begin position="24"/>
        <end position="51"/>
    </location>
</feature>
<dbReference type="InterPro" id="IPR050465">
    <property type="entry name" value="UPF0194_transport"/>
</dbReference>
<evidence type="ECO:0000256" key="2">
    <source>
        <dbReference type="ARBA" id="ARBA00023054"/>
    </source>
</evidence>
<dbReference type="RefSeq" id="WP_048463637.1">
    <property type="nucleotide sequence ID" value="NZ_JBNTQU010000068.1"/>
</dbReference>
<evidence type="ECO:0000256" key="3">
    <source>
        <dbReference type="SAM" id="Coils"/>
    </source>
</evidence>